<proteinExistence type="predicted"/>
<dbReference type="OrthoDB" id="3573097at2"/>
<dbReference type="GO" id="GO:0004673">
    <property type="term" value="F:protein histidine kinase activity"/>
    <property type="evidence" value="ECO:0007669"/>
    <property type="project" value="UniProtKB-EC"/>
</dbReference>
<evidence type="ECO:0000256" key="4">
    <source>
        <dbReference type="ARBA" id="ARBA00022777"/>
    </source>
</evidence>
<dbReference type="Gene3D" id="3.30.565.10">
    <property type="entry name" value="Histidine kinase-like ATPase, C-terminal domain"/>
    <property type="match status" value="1"/>
</dbReference>
<feature type="transmembrane region" description="Helical" evidence="6">
    <location>
        <begin position="32"/>
        <end position="53"/>
    </location>
</feature>
<evidence type="ECO:0000313" key="7">
    <source>
        <dbReference type="EMBL" id="QAY69644.1"/>
    </source>
</evidence>
<dbReference type="InterPro" id="IPR036890">
    <property type="entry name" value="HATPase_C_sf"/>
</dbReference>
<protein>
    <recommendedName>
        <fullName evidence="2">histidine kinase</fullName>
        <ecNumber evidence="2">2.7.13.3</ecNumber>
    </recommendedName>
</protein>
<comment type="catalytic activity">
    <reaction evidence="1">
        <text>ATP + protein L-histidine = ADP + protein N-phospho-L-histidine.</text>
        <dbReference type="EC" id="2.7.13.3"/>
    </reaction>
</comment>
<dbReference type="InterPro" id="IPR050482">
    <property type="entry name" value="Sensor_HK_TwoCompSys"/>
</dbReference>
<keyword evidence="6" id="KW-0472">Membrane</keyword>
<dbReference type="RefSeq" id="WP_129187042.1">
    <property type="nucleotide sequence ID" value="NZ_CP035493.1"/>
</dbReference>
<evidence type="ECO:0000256" key="3">
    <source>
        <dbReference type="ARBA" id="ARBA00022679"/>
    </source>
</evidence>
<keyword evidence="6" id="KW-0812">Transmembrane</keyword>
<feature type="transmembrane region" description="Helical" evidence="6">
    <location>
        <begin position="65"/>
        <end position="90"/>
    </location>
</feature>
<dbReference type="PANTHER" id="PTHR24421">
    <property type="entry name" value="NITRATE/NITRITE SENSOR PROTEIN NARX-RELATED"/>
    <property type="match status" value="1"/>
</dbReference>
<gene>
    <name evidence="7" type="ORF">ET471_05985</name>
</gene>
<feature type="transmembrane region" description="Helical" evidence="6">
    <location>
        <begin position="102"/>
        <end position="118"/>
    </location>
</feature>
<evidence type="ECO:0000256" key="5">
    <source>
        <dbReference type="ARBA" id="ARBA00023012"/>
    </source>
</evidence>
<dbReference type="EC" id="2.7.13.3" evidence="2"/>
<dbReference type="GO" id="GO:0000160">
    <property type="term" value="P:phosphorelay signal transduction system"/>
    <property type="evidence" value="ECO:0007669"/>
    <property type="project" value="UniProtKB-KW"/>
</dbReference>
<sequence length="414" mass="44852">MARLPRDGRRRRPTLYRTVKDLPLHDPTRTGVLLATINVVLYSLMSLATWAGWGGWYIAANSGAGILAEALAVTVINLTYGLLVVGGTFLLHPRRWPPRVRYVLIAAVSLVASFPRTLAMRGVHSTPADTTYMLTEWVAGFTAGFVAVAAGVFTAELVSRARAEEARRLRAARSAARAVAELQSEEMRVRRMVADRLHGTLQYRMVTVTAGLDGVAARLDDGAPAAEAAADVRQWAERLEEIREEEIRSLSHAVFPAGIELGTVRALELMLRRLPPQIEAHLDIGPALQRLVDEVEKPIPPAERLVAVYAIEEGITNALRHGRASRIWLAAEVVPTDDPLAWVLDVTVDDDGSGLAQAEPELSGLSRHAERLEGRGGYLTLGPSPRGGARLHFQLPFTRTLHGEGAAGALGSPA</sequence>
<keyword evidence="4" id="KW-0418">Kinase</keyword>
<dbReference type="EMBL" id="CP035493">
    <property type="protein sequence ID" value="QAY69644.1"/>
    <property type="molecule type" value="Genomic_DNA"/>
</dbReference>
<accession>A0A4P6F2B8</accession>
<evidence type="ECO:0000256" key="6">
    <source>
        <dbReference type="SAM" id="Phobius"/>
    </source>
</evidence>
<reference evidence="7 8" key="1">
    <citation type="submission" date="2019-01" db="EMBL/GenBank/DDBJ databases">
        <title>Genome sequencing of strain FW10M-9.</title>
        <authorList>
            <person name="Heo J."/>
            <person name="Kim S.-J."/>
            <person name="Kim J.-S."/>
            <person name="Hong S.-B."/>
            <person name="Kwon S.-W."/>
        </authorList>
    </citation>
    <scope>NUCLEOTIDE SEQUENCE [LARGE SCALE GENOMIC DNA]</scope>
    <source>
        <strain evidence="7 8">FW10M-9</strain>
    </source>
</reference>
<evidence type="ECO:0000256" key="1">
    <source>
        <dbReference type="ARBA" id="ARBA00000085"/>
    </source>
</evidence>
<keyword evidence="6" id="KW-1133">Transmembrane helix</keyword>
<dbReference type="AlphaFoldDB" id="A0A4P6F2B8"/>
<name>A0A4P6F2B8_9MICO</name>
<keyword evidence="3" id="KW-0808">Transferase</keyword>
<feature type="transmembrane region" description="Helical" evidence="6">
    <location>
        <begin position="138"/>
        <end position="158"/>
    </location>
</feature>
<evidence type="ECO:0000256" key="2">
    <source>
        <dbReference type="ARBA" id="ARBA00012438"/>
    </source>
</evidence>
<dbReference type="SUPFAM" id="SSF55874">
    <property type="entry name" value="ATPase domain of HSP90 chaperone/DNA topoisomerase II/histidine kinase"/>
    <property type="match status" value="1"/>
</dbReference>
<dbReference type="Proteomes" id="UP000292118">
    <property type="component" value="Chromosome"/>
</dbReference>
<dbReference type="PANTHER" id="PTHR24421:SF10">
    <property type="entry name" value="NITRATE_NITRITE SENSOR PROTEIN NARQ"/>
    <property type="match status" value="1"/>
</dbReference>
<dbReference type="KEGG" id="xya:ET471_05985"/>
<keyword evidence="5" id="KW-0902">Two-component regulatory system</keyword>
<evidence type="ECO:0000313" key="8">
    <source>
        <dbReference type="Proteomes" id="UP000292118"/>
    </source>
</evidence>
<keyword evidence="8" id="KW-1185">Reference proteome</keyword>
<organism evidence="7 8">
    <name type="scientific">Xylanimonas protaetiae</name>
    <dbReference type="NCBI Taxonomy" id="2509457"/>
    <lineage>
        <taxon>Bacteria</taxon>
        <taxon>Bacillati</taxon>
        <taxon>Actinomycetota</taxon>
        <taxon>Actinomycetes</taxon>
        <taxon>Micrococcales</taxon>
        <taxon>Promicromonosporaceae</taxon>
        <taxon>Xylanimonas</taxon>
    </lineage>
</organism>